<keyword evidence="2" id="KW-1185">Reference proteome</keyword>
<dbReference type="EMBL" id="RMBX01000009">
    <property type="protein sequence ID" value="RPD39932.1"/>
    <property type="molecule type" value="Genomic_DNA"/>
</dbReference>
<name>A0A3N4M8L2_9BACT</name>
<gene>
    <name evidence="1" type="ORF">EG028_17575</name>
</gene>
<dbReference type="Pfam" id="PF16132">
    <property type="entry name" value="DUF4843"/>
    <property type="match status" value="1"/>
</dbReference>
<reference evidence="2" key="1">
    <citation type="submission" date="2018-11" db="EMBL/GenBank/DDBJ databases">
        <title>Chitinophaga lutea sp.nov., isolate from arsenic contaminated soil.</title>
        <authorList>
            <person name="Zong Y."/>
        </authorList>
    </citation>
    <scope>NUCLEOTIDE SEQUENCE [LARGE SCALE GENOMIC DNA]</scope>
    <source>
        <strain evidence="2">YLT18</strain>
    </source>
</reference>
<dbReference type="Proteomes" id="UP000279089">
    <property type="component" value="Unassembled WGS sequence"/>
</dbReference>
<accession>A0A3N4M8L2</accession>
<sequence length="258" mass="29471">MPAMKKILTLAVLTAALAACKKDQYYLYNDIARLQFGPPIAQLYYNLADMADTLKPYTFYYEPDAVGQDTVNFDIYAIGGTSGEDRPYELEQVMMEGEENAVAGVHYKAFSDVSLKNTYVIKAGEVHAYAPVIVLRDASLKNKTVKLQLRVKANGQFQPGEIRKLWRKMELTDRLSQPAAWNNSATQYYWGKYSRVKHSFMVEQTGEKWDQEFFNEINADYALISFWRLKLRTLLTDYNNAHPGEPLTDESGETVVFP</sequence>
<evidence type="ECO:0000313" key="1">
    <source>
        <dbReference type="EMBL" id="RPD39932.1"/>
    </source>
</evidence>
<dbReference type="AlphaFoldDB" id="A0A3N4M8L2"/>
<dbReference type="InterPro" id="IPR032299">
    <property type="entry name" value="DUF4843"/>
</dbReference>
<evidence type="ECO:0000313" key="2">
    <source>
        <dbReference type="Proteomes" id="UP000279089"/>
    </source>
</evidence>
<organism evidence="1 2">
    <name type="scientific">Chitinophaga barathri</name>
    <dbReference type="NCBI Taxonomy" id="1647451"/>
    <lineage>
        <taxon>Bacteria</taxon>
        <taxon>Pseudomonadati</taxon>
        <taxon>Bacteroidota</taxon>
        <taxon>Chitinophagia</taxon>
        <taxon>Chitinophagales</taxon>
        <taxon>Chitinophagaceae</taxon>
        <taxon>Chitinophaga</taxon>
    </lineage>
</organism>
<dbReference type="PROSITE" id="PS51257">
    <property type="entry name" value="PROKAR_LIPOPROTEIN"/>
    <property type="match status" value="1"/>
</dbReference>
<proteinExistence type="predicted"/>
<comment type="caution">
    <text evidence="1">The sequence shown here is derived from an EMBL/GenBank/DDBJ whole genome shotgun (WGS) entry which is preliminary data.</text>
</comment>
<protein>
    <submittedName>
        <fullName evidence="1">DUF4843 domain-containing protein</fullName>
    </submittedName>
</protein>